<name>A0ABR7YZH4_9PSED</name>
<accession>A0ABR7YZH4</accession>
<organism evidence="1 2">
    <name type="scientific">Pseudomonas typographi</name>
    <dbReference type="NCBI Taxonomy" id="2715964"/>
    <lineage>
        <taxon>Bacteria</taxon>
        <taxon>Pseudomonadati</taxon>
        <taxon>Pseudomonadota</taxon>
        <taxon>Gammaproteobacteria</taxon>
        <taxon>Pseudomonadales</taxon>
        <taxon>Pseudomonadaceae</taxon>
        <taxon>Pseudomonas</taxon>
    </lineage>
</organism>
<reference evidence="1 2" key="1">
    <citation type="journal article" date="2020" name="Insects">
        <title>Bacteria Belonging to Pseudomonas typographi sp. nov. from the Bark Beetle Ips typographus Have Genomic Potential to Aid in the Host Ecology.</title>
        <authorList>
            <person name="Peral-Aranega E."/>
            <person name="Saati-Santamaria Z."/>
            <person name="Kolarik M."/>
            <person name="Rivas R."/>
            <person name="Garcia-Fraile P."/>
        </authorList>
    </citation>
    <scope>NUCLEOTIDE SEQUENCE [LARGE SCALE GENOMIC DNA]</scope>
    <source>
        <strain evidence="1 2">CA3A</strain>
    </source>
</reference>
<dbReference type="RefSeq" id="WP_190419134.1">
    <property type="nucleotide sequence ID" value="NZ_JAAOCA010000008.1"/>
</dbReference>
<evidence type="ECO:0008006" key="3">
    <source>
        <dbReference type="Google" id="ProtNLM"/>
    </source>
</evidence>
<sequence length="67" mass="7303">MSIIFPQGATIMLKKTDVEILDERFVELGQALQSNATIGELTKLAMACGLRLQVRIVPEGGADDEQE</sequence>
<evidence type="ECO:0000313" key="2">
    <source>
        <dbReference type="Proteomes" id="UP000805841"/>
    </source>
</evidence>
<evidence type="ECO:0000313" key="1">
    <source>
        <dbReference type="EMBL" id="MBD1598621.1"/>
    </source>
</evidence>
<dbReference type="EMBL" id="JAAOCA010000008">
    <property type="protein sequence ID" value="MBD1598621.1"/>
    <property type="molecule type" value="Genomic_DNA"/>
</dbReference>
<comment type="caution">
    <text evidence="1">The sequence shown here is derived from an EMBL/GenBank/DDBJ whole genome shotgun (WGS) entry which is preliminary data.</text>
</comment>
<keyword evidence="2" id="KW-1185">Reference proteome</keyword>
<dbReference type="Proteomes" id="UP000805841">
    <property type="component" value="Unassembled WGS sequence"/>
</dbReference>
<protein>
    <recommendedName>
        <fullName evidence="3">XRE family transcriptional regulator</fullName>
    </recommendedName>
</protein>
<proteinExistence type="predicted"/>
<gene>
    <name evidence="1" type="ORF">HAQ05_07870</name>
</gene>